<dbReference type="AlphaFoldDB" id="A0A0F9Q0K4"/>
<dbReference type="PROSITE" id="PS51900">
    <property type="entry name" value="CB"/>
    <property type="match status" value="1"/>
</dbReference>
<name>A0A0F9Q0K4_9ZZZZ</name>
<dbReference type="PANTHER" id="PTHR30349:SF64">
    <property type="entry name" value="PROPHAGE INTEGRASE INTD-RELATED"/>
    <property type="match status" value="1"/>
</dbReference>
<dbReference type="GO" id="GO:0006310">
    <property type="term" value="P:DNA recombination"/>
    <property type="evidence" value="ECO:0007669"/>
    <property type="project" value="UniProtKB-KW"/>
</dbReference>
<comment type="caution">
    <text evidence="7">The sequence shown here is derived from an EMBL/GenBank/DDBJ whole genome shotgun (WGS) entry which is preliminary data.</text>
</comment>
<feature type="region of interest" description="Disordered" evidence="4">
    <location>
        <begin position="348"/>
        <end position="368"/>
    </location>
</feature>
<dbReference type="Gene3D" id="1.10.150.130">
    <property type="match status" value="1"/>
</dbReference>
<evidence type="ECO:0000259" key="6">
    <source>
        <dbReference type="PROSITE" id="PS51900"/>
    </source>
</evidence>
<dbReference type="Gene3D" id="1.10.443.10">
    <property type="entry name" value="Intergrase catalytic core"/>
    <property type="match status" value="1"/>
</dbReference>
<dbReference type="InterPro" id="IPR011010">
    <property type="entry name" value="DNA_brk_join_enz"/>
</dbReference>
<dbReference type="SUPFAM" id="SSF56349">
    <property type="entry name" value="DNA breaking-rejoining enzymes"/>
    <property type="match status" value="1"/>
</dbReference>
<dbReference type="InterPro" id="IPR013762">
    <property type="entry name" value="Integrase-like_cat_sf"/>
</dbReference>
<dbReference type="Pfam" id="PF22022">
    <property type="entry name" value="Phage_int_M"/>
    <property type="match status" value="1"/>
</dbReference>
<reference evidence="7" key="1">
    <citation type="journal article" date="2015" name="Nature">
        <title>Complex archaea that bridge the gap between prokaryotes and eukaryotes.</title>
        <authorList>
            <person name="Spang A."/>
            <person name="Saw J.H."/>
            <person name="Jorgensen S.L."/>
            <person name="Zaremba-Niedzwiedzka K."/>
            <person name="Martijn J."/>
            <person name="Lind A.E."/>
            <person name="van Eijk R."/>
            <person name="Schleper C."/>
            <person name="Guy L."/>
            <person name="Ettema T.J."/>
        </authorList>
    </citation>
    <scope>NUCLEOTIDE SEQUENCE</scope>
</reference>
<evidence type="ECO:0000256" key="3">
    <source>
        <dbReference type="ARBA" id="ARBA00023172"/>
    </source>
</evidence>
<comment type="similarity">
    <text evidence="1">Belongs to the 'phage' integrase family.</text>
</comment>
<dbReference type="InterPro" id="IPR044068">
    <property type="entry name" value="CB"/>
</dbReference>
<dbReference type="GO" id="GO:0003677">
    <property type="term" value="F:DNA binding"/>
    <property type="evidence" value="ECO:0007669"/>
    <property type="project" value="UniProtKB-KW"/>
</dbReference>
<dbReference type="PROSITE" id="PS51898">
    <property type="entry name" value="TYR_RECOMBINASE"/>
    <property type="match status" value="1"/>
</dbReference>
<accession>A0A0F9Q0K4</accession>
<evidence type="ECO:0000256" key="4">
    <source>
        <dbReference type="SAM" id="MobiDB-lite"/>
    </source>
</evidence>
<evidence type="ECO:0008006" key="8">
    <source>
        <dbReference type="Google" id="ProtNLM"/>
    </source>
</evidence>
<dbReference type="CDD" id="cd01189">
    <property type="entry name" value="INT_ICEBs1_C_like"/>
    <property type="match status" value="1"/>
</dbReference>
<sequence>MSVIQRKDGRWICQYRIPGRKNKTQEYFGRGLEAERKARDRNQEILETTKTTPKPGRSGPLFQELAKAYTVAKEGNISATTKDDLIYKLTGNILPEIGHLPIAQVTPYRIDQYIYKRLNTVQTFKNPLIPPRNIKATTVHRELSIIQAILNWAAKRRYILRNPIQGYEMPKRDDEIIQPPAHHEILAILEHSPPHLERAIIICYFTGLRPGTELFVLTFDDINWTDRTILIRSARKGGLKKREVPLHEEFFGYLMRWMNQDNQTYIIEYKGRPISSIKKSFITAKKKAGITRRMPPYAFRHKFASILLGKGANLKTTSELLSHTRTETTTRIYQHIDMELARDAISKLPPLGKSAPGSPDIPKLRAVK</sequence>
<proteinExistence type="inferred from homology"/>
<dbReference type="Pfam" id="PF00589">
    <property type="entry name" value="Phage_integrase"/>
    <property type="match status" value="1"/>
</dbReference>
<feature type="domain" description="Core-binding (CB)" evidence="6">
    <location>
        <begin position="60"/>
        <end position="154"/>
    </location>
</feature>
<dbReference type="GO" id="GO:0015074">
    <property type="term" value="P:DNA integration"/>
    <property type="evidence" value="ECO:0007669"/>
    <property type="project" value="InterPro"/>
</dbReference>
<dbReference type="InterPro" id="IPR050090">
    <property type="entry name" value="Tyrosine_recombinase_XerCD"/>
</dbReference>
<dbReference type="InterPro" id="IPR010998">
    <property type="entry name" value="Integrase_recombinase_N"/>
</dbReference>
<evidence type="ECO:0000313" key="7">
    <source>
        <dbReference type="EMBL" id="KKN36004.1"/>
    </source>
</evidence>
<keyword evidence="2" id="KW-0238">DNA-binding</keyword>
<gene>
    <name evidence="7" type="ORF">LCGC14_0777810</name>
</gene>
<evidence type="ECO:0000259" key="5">
    <source>
        <dbReference type="PROSITE" id="PS51898"/>
    </source>
</evidence>
<dbReference type="PANTHER" id="PTHR30349">
    <property type="entry name" value="PHAGE INTEGRASE-RELATED"/>
    <property type="match status" value="1"/>
</dbReference>
<dbReference type="InterPro" id="IPR002104">
    <property type="entry name" value="Integrase_catalytic"/>
</dbReference>
<evidence type="ECO:0000256" key="2">
    <source>
        <dbReference type="ARBA" id="ARBA00023125"/>
    </source>
</evidence>
<protein>
    <recommendedName>
        <fullName evidence="8">Tyr recombinase domain-containing protein</fullName>
    </recommendedName>
</protein>
<organism evidence="7">
    <name type="scientific">marine sediment metagenome</name>
    <dbReference type="NCBI Taxonomy" id="412755"/>
    <lineage>
        <taxon>unclassified sequences</taxon>
        <taxon>metagenomes</taxon>
        <taxon>ecological metagenomes</taxon>
    </lineage>
</organism>
<evidence type="ECO:0000256" key="1">
    <source>
        <dbReference type="ARBA" id="ARBA00008857"/>
    </source>
</evidence>
<keyword evidence="3" id="KW-0233">DNA recombination</keyword>
<dbReference type="EMBL" id="LAZR01001994">
    <property type="protein sequence ID" value="KKN36004.1"/>
    <property type="molecule type" value="Genomic_DNA"/>
</dbReference>
<feature type="domain" description="Tyr recombinase" evidence="5">
    <location>
        <begin position="175"/>
        <end position="346"/>
    </location>
</feature>
<dbReference type="InterPro" id="IPR053876">
    <property type="entry name" value="Phage_int_M"/>
</dbReference>